<feature type="transmembrane region" description="Helical" evidence="2">
    <location>
        <begin position="45"/>
        <end position="64"/>
    </location>
</feature>
<dbReference type="Pfam" id="PF20177">
    <property type="entry name" value="DUF6542"/>
    <property type="match status" value="1"/>
</dbReference>
<keyword evidence="2" id="KW-1133">Transmembrane helix</keyword>
<protein>
    <recommendedName>
        <fullName evidence="3">DUF6542 domain-containing protein</fullName>
    </recommendedName>
</protein>
<feature type="compositionally biased region" description="Basic and acidic residues" evidence="1">
    <location>
        <begin position="164"/>
        <end position="175"/>
    </location>
</feature>
<dbReference type="AlphaFoldDB" id="A0AAW5HV27"/>
<keyword evidence="2" id="KW-0472">Membrane</keyword>
<feature type="compositionally biased region" description="Basic and acidic residues" evidence="1">
    <location>
        <begin position="183"/>
        <end position="219"/>
    </location>
</feature>
<dbReference type="Proteomes" id="UP001205920">
    <property type="component" value="Unassembled WGS sequence"/>
</dbReference>
<organism evidence="4 5">
    <name type="scientific">Corynebacterium lipophilum</name>
    <dbReference type="NCBI Taxonomy" id="2804918"/>
    <lineage>
        <taxon>Bacteria</taxon>
        <taxon>Bacillati</taxon>
        <taxon>Actinomycetota</taxon>
        <taxon>Actinomycetes</taxon>
        <taxon>Mycobacteriales</taxon>
        <taxon>Corynebacteriaceae</taxon>
        <taxon>Corynebacterium</taxon>
    </lineage>
</organism>
<feature type="region of interest" description="Disordered" evidence="1">
    <location>
        <begin position="150"/>
        <end position="219"/>
    </location>
</feature>
<dbReference type="InterPro" id="IPR046672">
    <property type="entry name" value="DUF6542"/>
</dbReference>
<name>A0AAW5HV27_9CORY</name>
<evidence type="ECO:0000313" key="5">
    <source>
        <dbReference type="Proteomes" id="UP001205920"/>
    </source>
</evidence>
<gene>
    <name evidence="4" type="ORF">JMN37_03915</name>
</gene>
<feature type="transmembrane region" description="Helical" evidence="2">
    <location>
        <begin position="120"/>
        <end position="139"/>
    </location>
</feature>
<feature type="transmembrane region" description="Helical" evidence="2">
    <location>
        <begin position="20"/>
        <end position="38"/>
    </location>
</feature>
<feature type="domain" description="DUF6542" evidence="3">
    <location>
        <begin position="18"/>
        <end position="141"/>
    </location>
</feature>
<evidence type="ECO:0000313" key="4">
    <source>
        <dbReference type="EMBL" id="MCO6394133.1"/>
    </source>
</evidence>
<keyword evidence="5" id="KW-1185">Reference proteome</keyword>
<proteinExistence type="predicted"/>
<sequence>MSQNSLRSPRPGTATFHGLPTVSSIGIIFAALLTGVVIATSAGYIGWPLLVLFSVAVIAVTTLVDPRGLFLTVAATPLLFVIALLGFGLISARNQLGAAGAGGKTAILMVLYPVIEHFPILFTVTAGALVIAIVRYWLIQRHNDEVLRRERAQRRRMSQSNRRTNSEGRRARERSQGGITVDELLKRTKAERSQARPRGERARRVASRLGEDLYKNEDR</sequence>
<evidence type="ECO:0000259" key="3">
    <source>
        <dbReference type="Pfam" id="PF20177"/>
    </source>
</evidence>
<reference evidence="4 5" key="1">
    <citation type="submission" date="2021-01" db="EMBL/GenBank/DDBJ databases">
        <title>Identification and Characterization of Corynebacterium sp.</title>
        <authorList>
            <person name="Luo Q."/>
            <person name="Qu P."/>
            <person name="Chen Q."/>
        </authorList>
    </citation>
    <scope>NUCLEOTIDE SEQUENCE [LARGE SCALE GENOMIC DNA]</scope>
    <source>
        <strain evidence="4 5">MC-18</strain>
    </source>
</reference>
<feature type="transmembrane region" description="Helical" evidence="2">
    <location>
        <begin position="96"/>
        <end position="114"/>
    </location>
</feature>
<evidence type="ECO:0000256" key="2">
    <source>
        <dbReference type="SAM" id="Phobius"/>
    </source>
</evidence>
<dbReference type="RefSeq" id="WP_252931093.1">
    <property type="nucleotide sequence ID" value="NZ_JAEUWV010000003.1"/>
</dbReference>
<accession>A0AAW5HV27</accession>
<keyword evidence="2" id="KW-0812">Transmembrane</keyword>
<comment type="caution">
    <text evidence="4">The sequence shown here is derived from an EMBL/GenBank/DDBJ whole genome shotgun (WGS) entry which is preliminary data.</text>
</comment>
<evidence type="ECO:0000256" key="1">
    <source>
        <dbReference type="SAM" id="MobiDB-lite"/>
    </source>
</evidence>
<feature type="transmembrane region" description="Helical" evidence="2">
    <location>
        <begin position="70"/>
        <end position="89"/>
    </location>
</feature>
<dbReference type="EMBL" id="JAEUWV010000003">
    <property type="protein sequence ID" value="MCO6394133.1"/>
    <property type="molecule type" value="Genomic_DNA"/>
</dbReference>